<name>A0A136WE58_9FIRM</name>
<gene>
    <name evidence="2" type="ORF">CLNEO_18300</name>
</gene>
<comment type="caution">
    <text evidence="2">The sequence shown here is derived from an EMBL/GenBank/DDBJ whole genome shotgun (WGS) entry which is preliminary data.</text>
</comment>
<dbReference type="EMBL" id="LRVM01000005">
    <property type="protein sequence ID" value="KXL52808.1"/>
    <property type="molecule type" value="Genomic_DNA"/>
</dbReference>
<proteinExistence type="predicted"/>
<dbReference type="Proteomes" id="UP000070539">
    <property type="component" value="Unassembled WGS sequence"/>
</dbReference>
<dbReference type="OrthoDB" id="5493836at2"/>
<protein>
    <recommendedName>
        <fullName evidence="1">DUF3825 domain-containing protein</fullName>
    </recommendedName>
</protein>
<feature type="domain" description="DUF3825" evidence="1">
    <location>
        <begin position="148"/>
        <end position="409"/>
    </location>
</feature>
<organism evidence="2 3">
    <name type="scientific">Anaerotignum neopropionicum</name>
    <dbReference type="NCBI Taxonomy" id="36847"/>
    <lineage>
        <taxon>Bacteria</taxon>
        <taxon>Bacillati</taxon>
        <taxon>Bacillota</taxon>
        <taxon>Clostridia</taxon>
        <taxon>Lachnospirales</taxon>
        <taxon>Anaerotignaceae</taxon>
        <taxon>Anaerotignum</taxon>
    </lineage>
</organism>
<dbReference type="AlphaFoldDB" id="A0A136WE58"/>
<dbReference type="InterPro" id="IPR024437">
    <property type="entry name" value="DUF3825"/>
</dbReference>
<keyword evidence="3" id="KW-1185">Reference proteome</keyword>
<accession>A0A136WE58</accession>
<sequence>MEKYYDETKSGLYSLGYISNETVYISDLQKITRATVTGTDLDTFVQNEINSGKVGFYEYKNGNPSEAKEFNSQTRIKFIDTGYLNLNNDNIIAYFKKDKYGRWSGVYFCTKKELFNRLNAYNMGLIKFRSYQDANDFICTLHSQLMPGEKWDFAEIDTSCFRTKTQYPILESYITQVFSKLFIEYDDDTTKNHHKIVFSEDRKHCIFNSGLLTKYAKDVIIIGDVYEKNGTFVALNNPRKIDSKIKLTTEYNFLSNDIKEWPHVIEFFVDINDIIFDTRLEIDMTEEKLNHSIVDGIERNRFPEQYKNTFDESQLPSLASKLEAGIKTAKTIATRNYKYVVPQYRPQRENEIGKIQFLMPIYLEGTYGKEADFALVLNRVGDYYIPETILELSMAYNNARLICKPDDSWLNPNIITEMSNDDEIQNI</sequence>
<dbReference type="Pfam" id="PF12873">
    <property type="entry name" value="DUF3825"/>
    <property type="match status" value="1"/>
</dbReference>
<evidence type="ECO:0000259" key="1">
    <source>
        <dbReference type="Pfam" id="PF12873"/>
    </source>
</evidence>
<evidence type="ECO:0000313" key="2">
    <source>
        <dbReference type="EMBL" id="KXL52808.1"/>
    </source>
</evidence>
<evidence type="ECO:0000313" key="3">
    <source>
        <dbReference type="Proteomes" id="UP000070539"/>
    </source>
</evidence>
<dbReference type="STRING" id="36847.CLNEO_18300"/>
<reference evidence="2 3" key="1">
    <citation type="submission" date="2016-01" db="EMBL/GenBank/DDBJ databases">
        <title>Genome sequence of Clostridium neopropionicum X4, DSM-3847.</title>
        <authorList>
            <person name="Poehlein A."/>
            <person name="Beck M.H."/>
            <person name="Bengelsdorf F.R."/>
            <person name="Daniel R."/>
            <person name="Duerre P."/>
        </authorList>
    </citation>
    <scope>NUCLEOTIDE SEQUENCE [LARGE SCALE GENOMIC DNA]</scope>
    <source>
        <strain evidence="2 3">DSM-3847</strain>
    </source>
</reference>
<dbReference type="RefSeq" id="WP_157723536.1">
    <property type="nucleotide sequence ID" value="NZ_LRVM01000005.1"/>
</dbReference>